<dbReference type="Proteomes" id="UP000805193">
    <property type="component" value="Unassembled WGS sequence"/>
</dbReference>
<evidence type="ECO:0000313" key="1">
    <source>
        <dbReference type="EMBL" id="KAG0439775.1"/>
    </source>
</evidence>
<gene>
    <name evidence="1" type="ORF">HPB47_016537</name>
</gene>
<comment type="caution">
    <text evidence="1">The sequence shown here is derived from an EMBL/GenBank/DDBJ whole genome shotgun (WGS) entry which is preliminary data.</text>
</comment>
<name>A0AC60QUC1_IXOPE</name>
<dbReference type="EMBL" id="JABSTQ010005240">
    <property type="protein sequence ID" value="KAG0439775.1"/>
    <property type="molecule type" value="Genomic_DNA"/>
</dbReference>
<feature type="non-terminal residue" evidence="1">
    <location>
        <position position="584"/>
    </location>
</feature>
<protein>
    <submittedName>
        <fullName evidence="1">Uncharacterized protein</fullName>
    </submittedName>
</protein>
<accession>A0AC60QUC1</accession>
<sequence length="584" mass="66128">MFAIPDWLVARTVGDRLRVQDKLLAQRALLFHYGRMNTGDATLTLLKCKEESFEAHSARRAMLFDVTVRKRTTDDGVFVDISASDGRITSGAGQFLDPSFVRCTRRSKIKVPETLLCGDCVAVFSFPELTEKRRTRVHPSGAITSAARLFSSKSRTKVGERPFSCGTSGKAFAQQCTRGATKAPDILTYLSTAIVRSCRRRSHWMPAMQPIRTLQTDGRSGALSWTLGEKVGEITARRNQPALRFTFALTNRSPQERLGTQDTIRKSRSWMTRSEHSLKSPCDPKSNGQVGRGNGRMEDRRGMLLAVPSLETFPCEQCPSFFSSAAFLEKHRTLAHQTVSRRECSYCSYTSESTTKVIQHERTHTGERPFVCGMCDKAFTQQSNLIRHVRIHTKEKPYSCRLCGYRSNDSGRVKDHVTAVHLKDHPHTCKHSRETVKSTTKVVLHERTHTGERPFSCGVCGRAFVQQCNLIRHVRPALETFPCEYCIAVFTSKAVLEEHRTRRHQTGGRHECSYCPYSSKSTTKVVQHERTHTGERPFVCGVCSKAFVQQSNLIRHIRIHTKEKPYSCHLCEYRSNDSGHLRDH</sequence>
<evidence type="ECO:0000313" key="2">
    <source>
        <dbReference type="Proteomes" id="UP000805193"/>
    </source>
</evidence>
<reference evidence="1 2" key="1">
    <citation type="journal article" date="2020" name="Cell">
        <title>Large-Scale Comparative Analyses of Tick Genomes Elucidate Their Genetic Diversity and Vector Capacities.</title>
        <authorList>
            <consortium name="Tick Genome and Microbiome Consortium (TIGMIC)"/>
            <person name="Jia N."/>
            <person name="Wang J."/>
            <person name="Shi W."/>
            <person name="Du L."/>
            <person name="Sun Y."/>
            <person name="Zhan W."/>
            <person name="Jiang J.F."/>
            <person name="Wang Q."/>
            <person name="Zhang B."/>
            <person name="Ji P."/>
            <person name="Bell-Sakyi L."/>
            <person name="Cui X.M."/>
            <person name="Yuan T.T."/>
            <person name="Jiang B.G."/>
            <person name="Yang W.F."/>
            <person name="Lam T.T."/>
            <person name="Chang Q.C."/>
            <person name="Ding S.J."/>
            <person name="Wang X.J."/>
            <person name="Zhu J.G."/>
            <person name="Ruan X.D."/>
            <person name="Zhao L."/>
            <person name="Wei J.T."/>
            <person name="Ye R.Z."/>
            <person name="Que T.C."/>
            <person name="Du C.H."/>
            <person name="Zhou Y.H."/>
            <person name="Cheng J.X."/>
            <person name="Dai P.F."/>
            <person name="Guo W.B."/>
            <person name="Han X.H."/>
            <person name="Huang E.J."/>
            <person name="Li L.F."/>
            <person name="Wei W."/>
            <person name="Gao Y.C."/>
            <person name="Liu J.Z."/>
            <person name="Shao H.Z."/>
            <person name="Wang X."/>
            <person name="Wang C.C."/>
            <person name="Yang T.C."/>
            <person name="Huo Q.B."/>
            <person name="Li W."/>
            <person name="Chen H.Y."/>
            <person name="Chen S.E."/>
            <person name="Zhou L.G."/>
            <person name="Ni X.B."/>
            <person name="Tian J.H."/>
            <person name="Sheng Y."/>
            <person name="Liu T."/>
            <person name="Pan Y.S."/>
            <person name="Xia L.Y."/>
            <person name="Li J."/>
            <person name="Zhao F."/>
            <person name="Cao W.C."/>
        </authorList>
    </citation>
    <scope>NUCLEOTIDE SEQUENCE [LARGE SCALE GENOMIC DNA]</scope>
    <source>
        <strain evidence="1">Iper-2018</strain>
    </source>
</reference>
<proteinExistence type="predicted"/>
<keyword evidence="2" id="KW-1185">Reference proteome</keyword>
<organism evidence="1 2">
    <name type="scientific">Ixodes persulcatus</name>
    <name type="common">Taiga tick</name>
    <dbReference type="NCBI Taxonomy" id="34615"/>
    <lineage>
        <taxon>Eukaryota</taxon>
        <taxon>Metazoa</taxon>
        <taxon>Ecdysozoa</taxon>
        <taxon>Arthropoda</taxon>
        <taxon>Chelicerata</taxon>
        <taxon>Arachnida</taxon>
        <taxon>Acari</taxon>
        <taxon>Parasitiformes</taxon>
        <taxon>Ixodida</taxon>
        <taxon>Ixodoidea</taxon>
        <taxon>Ixodidae</taxon>
        <taxon>Ixodinae</taxon>
        <taxon>Ixodes</taxon>
    </lineage>
</organism>